<dbReference type="eggNOG" id="ENOG5030ZY4">
    <property type="taxonomic scope" value="Bacteria"/>
</dbReference>
<dbReference type="AlphaFoldDB" id="A3IX65"/>
<evidence type="ECO:0000313" key="1">
    <source>
        <dbReference type="EMBL" id="EAZ88952.1"/>
    </source>
</evidence>
<gene>
    <name evidence="1" type="ORF">CY0110_02612</name>
</gene>
<dbReference type="OrthoDB" id="428092at2"/>
<reference evidence="1 2" key="1">
    <citation type="submission" date="2007-03" db="EMBL/GenBank/DDBJ databases">
        <authorList>
            <person name="Stal L."/>
            <person name="Ferriera S."/>
            <person name="Johnson J."/>
            <person name="Kravitz S."/>
            <person name="Beeson K."/>
            <person name="Sutton G."/>
            <person name="Rogers Y.-H."/>
            <person name="Friedman R."/>
            <person name="Frazier M."/>
            <person name="Venter J.C."/>
        </authorList>
    </citation>
    <scope>NUCLEOTIDE SEQUENCE [LARGE SCALE GENOMIC DNA]</scope>
    <source>
        <strain evidence="1 2">CCY0110</strain>
    </source>
</reference>
<organism evidence="1 2">
    <name type="scientific">Crocosphaera chwakensis CCY0110</name>
    <dbReference type="NCBI Taxonomy" id="391612"/>
    <lineage>
        <taxon>Bacteria</taxon>
        <taxon>Bacillati</taxon>
        <taxon>Cyanobacteriota</taxon>
        <taxon>Cyanophyceae</taxon>
        <taxon>Oscillatoriophycideae</taxon>
        <taxon>Chroococcales</taxon>
        <taxon>Aphanothecaceae</taxon>
        <taxon>Crocosphaera</taxon>
        <taxon>Crocosphaera chwakensis</taxon>
    </lineage>
</organism>
<proteinExistence type="predicted"/>
<name>A3IX65_9CHRO</name>
<accession>A3IX65</accession>
<dbReference type="Proteomes" id="UP000003781">
    <property type="component" value="Unassembled WGS sequence"/>
</dbReference>
<dbReference type="RefSeq" id="WP_008277969.1">
    <property type="nucleotide sequence ID" value="NZ_AAXW01000060.1"/>
</dbReference>
<dbReference type="EMBL" id="AAXW01000060">
    <property type="protein sequence ID" value="EAZ88952.1"/>
    <property type="molecule type" value="Genomic_DNA"/>
</dbReference>
<protein>
    <submittedName>
        <fullName evidence="1">Uncharacterized protein</fullName>
    </submittedName>
</protein>
<comment type="caution">
    <text evidence="1">The sequence shown here is derived from an EMBL/GenBank/DDBJ whole genome shotgun (WGS) entry which is preliminary data.</text>
</comment>
<sequence length="61" mass="7536">MNNFDIKCYQETYKSPQYWQGTKFANESLRRQSWGECRQLTDHFYDELVYRGYLILRKDSD</sequence>
<keyword evidence="2" id="KW-1185">Reference proteome</keyword>
<evidence type="ECO:0000313" key="2">
    <source>
        <dbReference type="Proteomes" id="UP000003781"/>
    </source>
</evidence>